<dbReference type="PANTHER" id="PTHR43080:SF2">
    <property type="entry name" value="CBS DOMAIN-CONTAINING PROTEIN"/>
    <property type="match status" value="1"/>
</dbReference>
<dbReference type="Proteomes" id="UP000231791">
    <property type="component" value="Chromosome"/>
</dbReference>
<dbReference type="InterPro" id="IPR051257">
    <property type="entry name" value="Diverse_CBS-Domain"/>
</dbReference>
<dbReference type="Gene3D" id="3.10.580.10">
    <property type="entry name" value="CBS-domain"/>
    <property type="match status" value="2"/>
</dbReference>
<dbReference type="SUPFAM" id="SSF54631">
    <property type="entry name" value="CBS-domain pair"/>
    <property type="match status" value="1"/>
</dbReference>
<dbReference type="EMBL" id="CP024985">
    <property type="protein sequence ID" value="ATZ22188.1"/>
    <property type="molecule type" value="Genomic_DNA"/>
</dbReference>
<feature type="domain" description="CBS" evidence="4">
    <location>
        <begin position="94"/>
        <end position="153"/>
    </location>
</feature>
<keyword evidence="6" id="KW-1185">Reference proteome</keyword>
<evidence type="ECO:0000256" key="3">
    <source>
        <dbReference type="SAM" id="MobiDB-lite"/>
    </source>
</evidence>
<dbReference type="AlphaFoldDB" id="A0A2K8P6U6"/>
<dbReference type="SMART" id="SM00116">
    <property type="entry name" value="CBS"/>
    <property type="match status" value="2"/>
</dbReference>
<feature type="region of interest" description="Disordered" evidence="3">
    <location>
        <begin position="149"/>
        <end position="183"/>
    </location>
</feature>
<dbReference type="KEGG" id="slx:SLAV_01295"/>
<feature type="compositionally biased region" description="Basic and acidic residues" evidence="3">
    <location>
        <begin position="173"/>
        <end position="183"/>
    </location>
</feature>
<dbReference type="RefSeq" id="WP_078950152.1">
    <property type="nucleotide sequence ID" value="NZ_CP024985.1"/>
</dbReference>
<dbReference type="PROSITE" id="PS51371">
    <property type="entry name" value="CBS"/>
    <property type="match status" value="2"/>
</dbReference>
<sequence>MGSERHAQAWPPPAGPDTSVMTWTVAEVMRTDVVAVAAGETVLMAWELLERTGAHHLPVLLPDGRCSGLLDRADVAVACSAPAVVLSALDVDTLLSGHRRVAVRAAESVRKAAVAMTDNGCDALAVLGGDGRLVGLLTASDIVAALARPPAPGPRTAQGRSIGPSPLTPGLGPRRDDRVTPVP</sequence>
<reference evidence="5 6" key="1">
    <citation type="submission" date="2017-11" db="EMBL/GenBank/DDBJ databases">
        <title>Complete genome sequence of Streptomyces lavendulae subsp. lavendulae CCM 3239 (formerly 'Streptomyces aureofaciens CCM 3239'), the producer of the angucycline-type antibiotic auricin.</title>
        <authorList>
            <person name="Busche T."/>
            <person name="Novakova R."/>
            <person name="Al'Dilaimi A."/>
            <person name="Homerova D."/>
            <person name="Feckova L."/>
            <person name="Rezuchova B."/>
            <person name="Mingyar E."/>
            <person name="Csolleiova D."/>
            <person name="Bekeova C."/>
            <person name="Winkler A."/>
            <person name="Sevcikova B."/>
            <person name="Kalinowski J."/>
            <person name="Kormanec J."/>
            <person name="Ruckert C."/>
        </authorList>
    </citation>
    <scope>NUCLEOTIDE SEQUENCE [LARGE SCALE GENOMIC DNA]</scope>
    <source>
        <strain evidence="5 6">CCM 3239</strain>
    </source>
</reference>
<dbReference type="PANTHER" id="PTHR43080">
    <property type="entry name" value="CBS DOMAIN-CONTAINING PROTEIN CBSX3, MITOCHONDRIAL"/>
    <property type="match status" value="1"/>
</dbReference>
<evidence type="ECO:0000313" key="5">
    <source>
        <dbReference type="EMBL" id="ATZ22188.1"/>
    </source>
</evidence>
<dbReference type="InterPro" id="IPR000644">
    <property type="entry name" value="CBS_dom"/>
</dbReference>
<dbReference type="GeneID" id="49381453"/>
<evidence type="ECO:0000256" key="1">
    <source>
        <dbReference type="ARBA" id="ARBA00023122"/>
    </source>
</evidence>
<name>A0A2K8P6U6_STRLA</name>
<dbReference type="Pfam" id="PF00571">
    <property type="entry name" value="CBS"/>
    <property type="match status" value="2"/>
</dbReference>
<organism evidence="5 6">
    <name type="scientific">Streptomyces lavendulae subsp. lavendulae</name>
    <dbReference type="NCBI Taxonomy" id="58340"/>
    <lineage>
        <taxon>Bacteria</taxon>
        <taxon>Bacillati</taxon>
        <taxon>Actinomycetota</taxon>
        <taxon>Actinomycetes</taxon>
        <taxon>Kitasatosporales</taxon>
        <taxon>Streptomycetaceae</taxon>
        <taxon>Streptomyces</taxon>
    </lineage>
</organism>
<evidence type="ECO:0000256" key="2">
    <source>
        <dbReference type="PROSITE-ProRule" id="PRU00703"/>
    </source>
</evidence>
<accession>A0A2K8P6U6</accession>
<dbReference type="InterPro" id="IPR046342">
    <property type="entry name" value="CBS_dom_sf"/>
</dbReference>
<protein>
    <submittedName>
        <fullName evidence="5">CBS domain protein</fullName>
    </submittedName>
</protein>
<keyword evidence="1 2" id="KW-0129">CBS domain</keyword>
<evidence type="ECO:0000313" key="6">
    <source>
        <dbReference type="Proteomes" id="UP000231791"/>
    </source>
</evidence>
<evidence type="ECO:0000259" key="4">
    <source>
        <dbReference type="PROSITE" id="PS51371"/>
    </source>
</evidence>
<gene>
    <name evidence="5" type="ORF">SLAV_01295</name>
</gene>
<feature type="domain" description="CBS" evidence="4">
    <location>
        <begin position="29"/>
        <end position="85"/>
    </location>
</feature>
<proteinExistence type="predicted"/>
<dbReference type="OrthoDB" id="3218170at2"/>